<dbReference type="Proteomes" id="UP000252015">
    <property type="component" value="Unassembled WGS sequence"/>
</dbReference>
<dbReference type="RefSeq" id="WP_113963545.1">
    <property type="nucleotide sequence ID" value="NZ_UEGW01000001.1"/>
</dbReference>
<dbReference type="AlphaFoldDB" id="A0A375YXH2"/>
<sequence>MAVVRATQAFSYSDAGVPRVVTPGTLYDSDHPCVKQRPHLFEPVEVAASRRASVEDAAAEPGSRRSVSTGRGRRRSAEPGPAKDEPSESSAAGDA</sequence>
<evidence type="ECO:0000256" key="1">
    <source>
        <dbReference type="SAM" id="MobiDB-lite"/>
    </source>
</evidence>
<feature type="region of interest" description="Disordered" evidence="1">
    <location>
        <begin position="48"/>
        <end position="95"/>
    </location>
</feature>
<reference evidence="2 3" key="1">
    <citation type="submission" date="2018-05" db="EMBL/GenBank/DDBJ databases">
        <authorList>
            <consortium name="IHU Genomes"/>
        </authorList>
    </citation>
    <scope>NUCLEOTIDE SEQUENCE [LARGE SCALE GENOMIC DNA]</scope>
    <source>
        <strain evidence="2 3">P7336</strain>
    </source>
</reference>
<organism evidence="2 3">
    <name type="scientific">Mycobacterium shimoidei</name>
    <dbReference type="NCBI Taxonomy" id="29313"/>
    <lineage>
        <taxon>Bacteria</taxon>
        <taxon>Bacillati</taxon>
        <taxon>Actinomycetota</taxon>
        <taxon>Actinomycetes</taxon>
        <taxon>Mycobacteriales</taxon>
        <taxon>Mycobacteriaceae</taxon>
        <taxon>Mycobacterium</taxon>
    </lineage>
</organism>
<accession>A0A375YXH2</accession>
<feature type="compositionally biased region" description="Basic and acidic residues" evidence="1">
    <location>
        <begin position="75"/>
        <end position="86"/>
    </location>
</feature>
<evidence type="ECO:0000313" key="3">
    <source>
        <dbReference type="Proteomes" id="UP000252015"/>
    </source>
</evidence>
<evidence type="ECO:0000313" key="2">
    <source>
        <dbReference type="EMBL" id="SRX93566.1"/>
    </source>
</evidence>
<gene>
    <name evidence="2" type="ORF">MSP7336_01805</name>
</gene>
<name>A0A375YXH2_MYCSH</name>
<protein>
    <submittedName>
        <fullName evidence="2">Uncharacterized protein</fullName>
    </submittedName>
</protein>
<dbReference type="EMBL" id="UEGW01000001">
    <property type="protein sequence ID" value="SRX93566.1"/>
    <property type="molecule type" value="Genomic_DNA"/>
</dbReference>
<proteinExistence type="predicted"/>
<keyword evidence="3" id="KW-1185">Reference proteome</keyword>